<dbReference type="Pfam" id="PF08544">
    <property type="entry name" value="GHMP_kinases_C"/>
    <property type="match status" value="1"/>
</dbReference>
<keyword evidence="6 7" id="KW-0067">ATP-binding</keyword>
<evidence type="ECO:0000256" key="3">
    <source>
        <dbReference type="ARBA" id="ARBA00022697"/>
    </source>
</evidence>
<evidence type="ECO:0000256" key="8">
    <source>
        <dbReference type="NCBIfam" id="TIGR00191"/>
    </source>
</evidence>
<dbReference type="InterPro" id="IPR014721">
    <property type="entry name" value="Ribsml_uS5_D2-typ_fold_subgr"/>
</dbReference>
<keyword evidence="1 7" id="KW-0028">Amino-acid biosynthesis</keyword>
<dbReference type="Proteomes" id="UP000809910">
    <property type="component" value="Unassembled WGS sequence"/>
</dbReference>
<protein>
    <recommendedName>
        <fullName evidence="7 8">Homoserine kinase</fullName>
        <shortName evidence="7">HK</shortName>
        <shortName evidence="7">HSK</shortName>
        <ecNumber evidence="7 8">2.7.1.39</ecNumber>
    </recommendedName>
</protein>
<dbReference type="NCBIfam" id="TIGR00191">
    <property type="entry name" value="thrB"/>
    <property type="match status" value="1"/>
</dbReference>
<keyword evidence="2 7" id="KW-0808">Transferase</keyword>
<feature type="domain" description="GHMP kinase N-terminal" evidence="9">
    <location>
        <begin position="66"/>
        <end position="152"/>
    </location>
</feature>
<feature type="binding site" evidence="7">
    <location>
        <begin position="93"/>
        <end position="103"/>
    </location>
    <ligand>
        <name>ATP</name>
        <dbReference type="ChEBI" id="CHEBI:30616"/>
    </ligand>
</feature>
<dbReference type="NCBIfam" id="NF002288">
    <property type="entry name" value="PRK01212.1-4"/>
    <property type="match status" value="1"/>
</dbReference>
<keyword evidence="7" id="KW-0963">Cytoplasm</keyword>
<dbReference type="EMBL" id="JADWVN010000019">
    <property type="protein sequence ID" value="MBL7527011.1"/>
    <property type="molecule type" value="Genomic_DNA"/>
</dbReference>
<feature type="domain" description="GHMP kinase C-terminal" evidence="10">
    <location>
        <begin position="214"/>
        <end position="284"/>
    </location>
</feature>
<accession>A0ABS1WCC2</accession>
<sequence length="314" mass="34190">MMNQLKTVKVFAPATCANVIVGFDILGFAVDGVGDELTLKKSHVPGLEIESITGIKNIPFTVNKNTATVALNAMLEFLKMEQGFKINIKKGIPLSSGLGGSAASSVAALIALNRFLIKPLPIEQLVEFALLGEQTACGAKHADNVIPCLYGGMTLIESTDPLRSINLPLLPLHVVFIHPHIQLETRDSRAVLPESISLSLFTKQNARMASFISALYEEHYERLELSLVDELIEPMRAHLIPCYYDVKSVAYQYGALACSISGSGPTLFAFARTKQIAQKVADRMVWKFKTNGVQCDSVITSIAKIGARVVDEEE</sequence>
<keyword evidence="3 7" id="KW-0791">Threonine biosynthesis</keyword>
<dbReference type="InterPro" id="IPR020568">
    <property type="entry name" value="Ribosomal_Su5_D2-typ_SF"/>
</dbReference>
<dbReference type="Pfam" id="PF00288">
    <property type="entry name" value="GHMP_kinases_N"/>
    <property type="match status" value="1"/>
</dbReference>
<dbReference type="PIRSF" id="PIRSF000676">
    <property type="entry name" value="Homoser_kin"/>
    <property type="match status" value="1"/>
</dbReference>
<dbReference type="InterPro" id="IPR013750">
    <property type="entry name" value="GHMP_kinase_C_dom"/>
</dbReference>
<evidence type="ECO:0000313" key="12">
    <source>
        <dbReference type="Proteomes" id="UP000809910"/>
    </source>
</evidence>
<evidence type="ECO:0000259" key="9">
    <source>
        <dbReference type="Pfam" id="PF00288"/>
    </source>
</evidence>
<keyword evidence="5 7" id="KW-0418">Kinase</keyword>
<name>A0ABS1WCC2_9GAMM</name>
<dbReference type="InterPro" id="IPR036554">
    <property type="entry name" value="GHMP_kinase_C_sf"/>
</dbReference>
<dbReference type="Gene3D" id="3.30.230.10">
    <property type="match status" value="1"/>
</dbReference>
<dbReference type="Gene3D" id="3.30.70.890">
    <property type="entry name" value="GHMP kinase, C-terminal domain"/>
    <property type="match status" value="1"/>
</dbReference>
<dbReference type="SUPFAM" id="SSF55060">
    <property type="entry name" value="GHMP Kinase, C-terminal domain"/>
    <property type="match status" value="1"/>
</dbReference>
<keyword evidence="4 7" id="KW-0547">Nucleotide-binding</keyword>
<dbReference type="RefSeq" id="WP_203107761.1">
    <property type="nucleotide sequence ID" value="NZ_JADOBG010000002.1"/>
</dbReference>
<dbReference type="EC" id="2.7.1.39" evidence="7 8"/>
<comment type="catalytic activity">
    <reaction evidence="7">
        <text>L-homoserine + ATP = O-phospho-L-homoserine + ADP + H(+)</text>
        <dbReference type="Rhea" id="RHEA:13985"/>
        <dbReference type="ChEBI" id="CHEBI:15378"/>
        <dbReference type="ChEBI" id="CHEBI:30616"/>
        <dbReference type="ChEBI" id="CHEBI:57476"/>
        <dbReference type="ChEBI" id="CHEBI:57590"/>
        <dbReference type="ChEBI" id="CHEBI:456216"/>
        <dbReference type="EC" id="2.7.1.39"/>
    </reaction>
</comment>
<evidence type="ECO:0000256" key="2">
    <source>
        <dbReference type="ARBA" id="ARBA00022679"/>
    </source>
</evidence>
<keyword evidence="12" id="KW-1185">Reference proteome</keyword>
<dbReference type="PANTHER" id="PTHR20861">
    <property type="entry name" value="HOMOSERINE/4-DIPHOSPHOCYTIDYL-2-C-METHYL-D-ERYTHRITOL KINASE"/>
    <property type="match status" value="1"/>
</dbReference>
<evidence type="ECO:0000259" key="10">
    <source>
        <dbReference type="Pfam" id="PF08544"/>
    </source>
</evidence>
<comment type="function">
    <text evidence="7">Catalyzes the ATP-dependent phosphorylation of L-homoserine to L-homoserine phosphate.</text>
</comment>
<dbReference type="PRINTS" id="PR00958">
    <property type="entry name" value="HOMSERKINASE"/>
</dbReference>
<proteinExistence type="inferred from homology"/>
<dbReference type="PANTHER" id="PTHR20861:SF1">
    <property type="entry name" value="HOMOSERINE KINASE"/>
    <property type="match status" value="1"/>
</dbReference>
<comment type="similarity">
    <text evidence="7">Belongs to the GHMP kinase family. Homoserine kinase subfamily.</text>
</comment>
<evidence type="ECO:0000256" key="7">
    <source>
        <dbReference type="HAMAP-Rule" id="MF_00384"/>
    </source>
</evidence>
<dbReference type="HAMAP" id="MF_00384">
    <property type="entry name" value="Homoser_kinase"/>
    <property type="match status" value="1"/>
</dbReference>
<dbReference type="InterPro" id="IPR000870">
    <property type="entry name" value="Homoserine_kinase"/>
</dbReference>
<evidence type="ECO:0000256" key="4">
    <source>
        <dbReference type="ARBA" id="ARBA00022741"/>
    </source>
</evidence>
<dbReference type="SUPFAM" id="SSF54211">
    <property type="entry name" value="Ribosomal protein S5 domain 2-like"/>
    <property type="match status" value="1"/>
</dbReference>
<comment type="subcellular location">
    <subcellularLocation>
        <location evidence="7">Cytoplasm</location>
    </subcellularLocation>
</comment>
<evidence type="ECO:0000256" key="5">
    <source>
        <dbReference type="ARBA" id="ARBA00022777"/>
    </source>
</evidence>
<comment type="pathway">
    <text evidence="7">Amino-acid biosynthesis; L-threonine biosynthesis; L-threonine from L-aspartate: step 4/5.</text>
</comment>
<comment type="caution">
    <text evidence="11">The sequence shown here is derived from an EMBL/GenBank/DDBJ whole genome shotgun (WGS) entry which is preliminary data.</text>
</comment>
<dbReference type="GO" id="GO:0004413">
    <property type="term" value="F:homoserine kinase activity"/>
    <property type="evidence" value="ECO:0007669"/>
    <property type="project" value="UniProtKB-EC"/>
</dbReference>
<evidence type="ECO:0000256" key="1">
    <source>
        <dbReference type="ARBA" id="ARBA00022605"/>
    </source>
</evidence>
<evidence type="ECO:0000256" key="6">
    <source>
        <dbReference type="ARBA" id="ARBA00022840"/>
    </source>
</evidence>
<reference evidence="11 12" key="1">
    <citation type="submission" date="2020-12" db="EMBL/GenBank/DDBJ databases">
        <title>WGS of Legionella: environmental sample.</title>
        <authorList>
            <person name="Cristino S."/>
            <person name="Girolamini L."/>
            <person name="Salaris S."/>
            <person name="Pascale M.R."/>
            <person name="Mazzotta M."/>
            <person name="Orsini M."/>
            <person name="Grottola A."/>
        </authorList>
    </citation>
    <scope>NUCLEOTIDE SEQUENCE [LARGE SCALE GENOMIC DNA]</scope>
    <source>
        <strain evidence="11 12">30cs62</strain>
    </source>
</reference>
<dbReference type="InterPro" id="IPR006204">
    <property type="entry name" value="GHMP_kinase_N_dom"/>
</dbReference>
<gene>
    <name evidence="7" type="primary">thrB</name>
    <name evidence="11" type="ORF">I5282_10565</name>
</gene>
<evidence type="ECO:0000313" key="11">
    <source>
        <dbReference type="EMBL" id="MBL7527011.1"/>
    </source>
</evidence>
<organism evidence="11 12">
    <name type="scientific">Legionella bononiensis</name>
    <dbReference type="NCBI Taxonomy" id="2793102"/>
    <lineage>
        <taxon>Bacteria</taxon>
        <taxon>Pseudomonadati</taxon>
        <taxon>Pseudomonadota</taxon>
        <taxon>Gammaproteobacteria</taxon>
        <taxon>Legionellales</taxon>
        <taxon>Legionellaceae</taxon>
        <taxon>Legionella</taxon>
    </lineage>
</organism>